<organism evidence="1 2">
    <name type="scientific">Aliidiomarina maris</name>
    <dbReference type="NCBI Taxonomy" id="531312"/>
    <lineage>
        <taxon>Bacteria</taxon>
        <taxon>Pseudomonadati</taxon>
        <taxon>Pseudomonadota</taxon>
        <taxon>Gammaproteobacteria</taxon>
        <taxon>Alteromonadales</taxon>
        <taxon>Idiomarinaceae</taxon>
        <taxon>Aliidiomarina</taxon>
    </lineage>
</organism>
<sequence length="62" mass="7260">MFTNMVLKNLFAHVRCKLVNPVMAHVSVGSGLDASQRLHQSWWWHRANMRVLLNVFIHHPAR</sequence>
<reference evidence="1 2" key="1">
    <citation type="submission" date="2018-06" db="EMBL/GenBank/DDBJ databases">
        <title>Genomic Encyclopedia of Type Strains, Phase III (KMG-III): the genomes of soil and plant-associated and newly described type strains.</title>
        <authorList>
            <person name="Whitman W."/>
        </authorList>
    </citation>
    <scope>NUCLEOTIDE SEQUENCE [LARGE SCALE GENOMIC DNA]</scope>
    <source>
        <strain evidence="1 2">CGMCC 1.15366</strain>
    </source>
</reference>
<dbReference type="Proteomes" id="UP000249203">
    <property type="component" value="Unassembled WGS sequence"/>
</dbReference>
<gene>
    <name evidence="1" type="ORF">B0I24_101395</name>
</gene>
<evidence type="ECO:0000313" key="2">
    <source>
        <dbReference type="Proteomes" id="UP000249203"/>
    </source>
</evidence>
<proteinExistence type="predicted"/>
<comment type="caution">
    <text evidence="1">The sequence shown here is derived from an EMBL/GenBank/DDBJ whole genome shotgun (WGS) entry which is preliminary data.</text>
</comment>
<evidence type="ECO:0000313" key="1">
    <source>
        <dbReference type="EMBL" id="RAK01765.1"/>
    </source>
</evidence>
<name>A0A327X4E9_9GAMM</name>
<accession>A0A327X4E9</accession>
<dbReference type="EMBL" id="QLMD01000001">
    <property type="protein sequence ID" value="RAK01765.1"/>
    <property type="molecule type" value="Genomic_DNA"/>
</dbReference>
<dbReference type="AlphaFoldDB" id="A0A327X4E9"/>
<protein>
    <submittedName>
        <fullName evidence="1">Uncharacterized protein</fullName>
    </submittedName>
</protein>